<feature type="non-terminal residue" evidence="1">
    <location>
        <position position="493"/>
    </location>
</feature>
<dbReference type="Proteomes" id="UP000886653">
    <property type="component" value="Unassembled WGS sequence"/>
</dbReference>
<dbReference type="EMBL" id="MU167215">
    <property type="protein sequence ID" value="KAG0151075.1"/>
    <property type="molecule type" value="Genomic_DNA"/>
</dbReference>
<dbReference type="SUPFAM" id="SSF56672">
    <property type="entry name" value="DNA/RNA polymerases"/>
    <property type="match status" value="1"/>
</dbReference>
<dbReference type="OrthoDB" id="3254233at2759"/>
<organism evidence="1 2">
    <name type="scientific">Cronartium quercuum f. sp. fusiforme G11</name>
    <dbReference type="NCBI Taxonomy" id="708437"/>
    <lineage>
        <taxon>Eukaryota</taxon>
        <taxon>Fungi</taxon>
        <taxon>Dikarya</taxon>
        <taxon>Basidiomycota</taxon>
        <taxon>Pucciniomycotina</taxon>
        <taxon>Pucciniomycetes</taxon>
        <taxon>Pucciniales</taxon>
        <taxon>Coleosporiaceae</taxon>
        <taxon>Cronartium</taxon>
    </lineage>
</organism>
<comment type="caution">
    <text evidence="1">The sequence shown here is derived from an EMBL/GenBank/DDBJ whole genome shotgun (WGS) entry which is preliminary data.</text>
</comment>
<evidence type="ECO:0000313" key="1">
    <source>
        <dbReference type="EMBL" id="KAG0151075.1"/>
    </source>
</evidence>
<sequence>EDFDDLLTNNNYHSQWFKRGFGWDWMTASGYSKAAKASLQAVPLQSPPPLCDDKTADYAIRSFLHLFKIVCPINVDKLKLLLKDHPHQPFVNSVLNGLRNGFWPMSEIPANNVVINVNHPICNQHPDLLCAARDEEVAAERYSSGFQKLTPGMIISPLLLVVKKGMSKMHVCTNMSYGKASLNNLVIKDKIRVIFNSLISFAPYMVELKKHGKKLFLWKTDAARAYWNMPIHPQYQLRQIVLIDGQYHIDHCANFGSSASPNIWCLFFSLVLWIAVHKFEIKRINNLMDDMWGICTEDDFTTFKGIRMPLDQAKFLYLFDILNIPWDWKKQIWGERIEIIGHYVNANALSLSLSPDKKSDLIMALRTFVSIKQHRLKEWQSLLGWASWGLNTFPLGRVALQAVWDKTTSKTYRNLFIPTNSKVQSDLRWLADAIKLSPGMYLLDSTIWGLNQANALVASDAYPKGIRVWFPNSAEGFHLHLPPPVRDIYWVEL</sequence>
<reference evidence="1" key="1">
    <citation type="submission" date="2013-11" db="EMBL/GenBank/DDBJ databases">
        <title>Genome sequence of the fusiform rust pathogen reveals effectors for host alternation and coevolution with pine.</title>
        <authorList>
            <consortium name="DOE Joint Genome Institute"/>
            <person name="Smith K."/>
            <person name="Pendleton A."/>
            <person name="Kubisiak T."/>
            <person name="Anderson C."/>
            <person name="Salamov A."/>
            <person name="Aerts A."/>
            <person name="Riley R."/>
            <person name="Clum A."/>
            <person name="Lindquist E."/>
            <person name="Ence D."/>
            <person name="Campbell M."/>
            <person name="Kronenberg Z."/>
            <person name="Feau N."/>
            <person name="Dhillon B."/>
            <person name="Hamelin R."/>
            <person name="Burleigh J."/>
            <person name="Smith J."/>
            <person name="Yandell M."/>
            <person name="Nelson C."/>
            <person name="Grigoriev I."/>
            <person name="Davis J."/>
        </authorList>
    </citation>
    <scope>NUCLEOTIDE SEQUENCE</scope>
    <source>
        <strain evidence="1">G11</strain>
    </source>
</reference>
<name>A0A9P6TGT6_9BASI</name>
<accession>A0A9P6TGT6</accession>
<dbReference type="InterPro" id="IPR052055">
    <property type="entry name" value="Hepadnavirus_pol/RT"/>
</dbReference>
<dbReference type="InterPro" id="IPR043502">
    <property type="entry name" value="DNA/RNA_pol_sf"/>
</dbReference>
<evidence type="ECO:0000313" key="2">
    <source>
        <dbReference type="Proteomes" id="UP000886653"/>
    </source>
</evidence>
<keyword evidence="2" id="KW-1185">Reference proteome</keyword>
<feature type="non-terminal residue" evidence="1">
    <location>
        <position position="1"/>
    </location>
</feature>
<dbReference type="PANTHER" id="PTHR33050">
    <property type="entry name" value="REVERSE TRANSCRIPTASE DOMAIN-CONTAINING PROTEIN"/>
    <property type="match status" value="1"/>
</dbReference>
<dbReference type="AlphaFoldDB" id="A0A9P6TGT6"/>
<gene>
    <name evidence="1" type="ORF">CROQUDRAFT_11862</name>
</gene>
<dbReference type="PANTHER" id="PTHR33050:SF7">
    <property type="entry name" value="RIBONUCLEASE H"/>
    <property type="match status" value="1"/>
</dbReference>
<evidence type="ECO:0008006" key="3">
    <source>
        <dbReference type="Google" id="ProtNLM"/>
    </source>
</evidence>
<protein>
    <recommendedName>
        <fullName evidence="3">Reverse transcriptase</fullName>
    </recommendedName>
</protein>
<proteinExistence type="predicted"/>